<evidence type="ECO:0000313" key="4">
    <source>
        <dbReference type="EMBL" id="AEW99483.1"/>
    </source>
</evidence>
<feature type="binding site" evidence="2">
    <location>
        <position position="177"/>
    </location>
    <ligand>
        <name>Zn(2+)</name>
        <dbReference type="ChEBI" id="CHEBI:29105"/>
        <label>1</label>
        <note>catalytic</note>
    </ligand>
</feature>
<dbReference type="Gene3D" id="3.20.20.70">
    <property type="entry name" value="Aldolase class I"/>
    <property type="match status" value="1"/>
</dbReference>
<accession>F8JLT3</accession>
<dbReference type="PIRSF" id="PIRSF001359">
    <property type="entry name" value="F_bP_aldolase_II"/>
    <property type="match status" value="1"/>
</dbReference>
<feature type="binding site" evidence="2">
    <location>
        <position position="84"/>
    </location>
    <ligand>
        <name>Zn(2+)</name>
        <dbReference type="ChEBI" id="CHEBI:29105"/>
        <label>1</label>
        <note>catalytic</note>
    </ligand>
</feature>
<comment type="cofactor">
    <cofactor evidence="2">
        <name>Zn(2+)</name>
        <dbReference type="ChEBI" id="CHEBI:29105"/>
    </cofactor>
    <text evidence="2">Binds 2 Zn(2+) ions per subunit. One is catalytic and the other provides a structural contribution.</text>
</comment>
<dbReference type="KEGG" id="scy:SCATT_p12900"/>
<dbReference type="NCBIfam" id="TIGR00167">
    <property type="entry name" value="cbbA"/>
    <property type="match status" value="1"/>
</dbReference>
<dbReference type="InterPro" id="IPR013785">
    <property type="entry name" value="Aldolase_TIM"/>
</dbReference>
<evidence type="ECO:0000256" key="1">
    <source>
        <dbReference type="PIRSR" id="PIRSR001359-1"/>
    </source>
</evidence>
<dbReference type="GO" id="GO:0008270">
    <property type="term" value="F:zinc ion binding"/>
    <property type="evidence" value="ECO:0007669"/>
    <property type="project" value="InterPro"/>
</dbReference>
<dbReference type="KEGG" id="sct:SCAT_p0450"/>
<feature type="active site" description="Proton donor" evidence="1">
    <location>
        <position position="83"/>
    </location>
</feature>
<keyword evidence="2" id="KW-0862">Zinc</keyword>
<dbReference type="PATRIC" id="fig|1003195.11.peg.433"/>
<feature type="binding site" evidence="2">
    <location>
        <position position="105"/>
    </location>
    <ligand>
        <name>Zn(2+)</name>
        <dbReference type="ChEBI" id="CHEBI:29105"/>
        <label>2</label>
    </ligand>
</feature>
<dbReference type="CDD" id="cd00947">
    <property type="entry name" value="TBP_aldolase_IIB"/>
    <property type="match status" value="1"/>
</dbReference>
<evidence type="ECO:0000313" key="5">
    <source>
        <dbReference type="Proteomes" id="UP000007842"/>
    </source>
</evidence>
<accession>G8XFM2</accession>
<dbReference type="SUPFAM" id="SSF51569">
    <property type="entry name" value="Aldolase"/>
    <property type="match status" value="1"/>
</dbReference>
<dbReference type="PANTHER" id="PTHR30304:SF0">
    <property type="entry name" value="D-TAGATOSE-1,6-BISPHOSPHATE ALDOLASE SUBUNIT GATY-RELATED"/>
    <property type="match status" value="1"/>
</dbReference>
<gene>
    <name evidence="4" type="ordered locus">SCATT_p12900</name>
</gene>
<dbReference type="InterPro" id="IPR050246">
    <property type="entry name" value="Class_II_FBP_aldolase"/>
</dbReference>
<dbReference type="OrthoDB" id="9803995at2"/>
<dbReference type="AlphaFoldDB" id="F8JLT3"/>
<keyword evidence="5" id="KW-1185">Reference proteome</keyword>
<keyword evidence="4" id="KW-0614">Plasmid</keyword>
<sequence>MPLIPTATIVSAAVRDGHGAGAFNVALLEQAEAVLAGAARAGSAVIVQISENAVRYHGALAPLAEAVLAAAEAGPAPAALHLDHATDTELVKEAVALGFSSVMYDGSRLPWRENMETTREITAWCQERGVWVEAELGEIGGKDGAHAPGVRTDPDEAPRFVSGTGVDALAVAVGSSHAMTSRDAVLDLELIATLGSVVPVPLVLHGSSGVPDAMIADAVRNGMTKVNLSTHLNRVFSAAVRAALADAPAMVDPRRYLAPARAAMDEEVARILGVLGAAGSADALLRREGRVSCPSGHHTSTRGPHHGTITGEAARRRSGALD</sequence>
<evidence type="ECO:0000256" key="3">
    <source>
        <dbReference type="SAM" id="MobiDB-lite"/>
    </source>
</evidence>
<dbReference type="Proteomes" id="UP000007842">
    <property type="component" value="Plasmid pSCATT"/>
</dbReference>
<proteinExistence type="predicted"/>
<dbReference type="RefSeq" id="WP_014150905.1">
    <property type="nucleotide sequence ID" value="NC_016113.1"/>
</dbReference>
<protein>
    <submittedName>
        <fullName evidence="4">Ketose-bisphosphate aldolase</fullName>
    </submittedName>
</protein>
<feature type="region of interest" description="Disordered" evidence="3">
    <location>
        <begin position="291"/>
        <end position="322"/>
    </location>
</feature>
<dbReference type="InterPro" id="IPR000771">
    <property type="entry name" value="FBA_II"/>
</dbReference>
<dbReference type="EMBL" id="CP003229">
    <property type="protein sequence ID" value="AEW99483.1"/>
    <property type="molecule type" value="Genomic_DNA"/>
</dbReference>
<dbReference type="GO" id="GO:0005975">
    <property type="term" value="P:carbohydrate metabolic process"/>
    <property type="evidence" value="ECO:0007669"/>
    <property type="project" value="InterPro"/>
</dbReference>
<dbReference type="Pfam" id="PF01116">
    <property type="entry name" value="F_bP_aldolase"/>
    <property type="match status" value="1"/>
</dbReference>
<evidence type="ECO:0000256" key="2">
    <source>
        <dbReference type="PIRSR" id="PIRSR001359-3"/>
    </source>
</evidence>
<name>F8JLT3_STREN</name>
<feature type="binding site" evidence="2">
    <location>
        <position position="135"/>
    </location>
    <ligand>
        <name>Zn(2+)</name>
        <dbReference type="ChEBI" id="CHEBI:29105"/>
        <label>2</label>
    </ligand>
</feature>
<geneLocation type="plasmid" evidence="4 5">
    <name>pSCATT</name>
</geneLocation>
<reference evidence="5" key="1">
    <citation type="submission" date="2011-12" db="EMBL/GenBank/DDBJ databases">
        <title>Complete genome sequence of Streptomyces cattleya strain DSM 46488.</title>
        <authorList>
            <person name="Ou H.-Y."/>
            <person name="Li P."/>
            <person name="Zhao C."/>
            <person name="O'Hagan D."/>
            <person name="Deng Z."/>
        </authorList>
    </citation>
    <scope>NUCLEOTIDE SEQUENCE [LARGE SCALE GENOMIC DNA]</scope>
    <source>
        <strain evidence="5">ATCC 35852 / DSM 46488 / JCM 4925 / NBRC 14057 / NRRL 8057</strain>
        <plasmid evidence="5">Plasmid pSCATT</plasmid>
    </source>
</reference>
<keyword evidence="2" id="KW-0479">Metal-binding</keyword>
<dbReference type="GO" id="GO:0016832">
    <property type="term" value="F:aldehyde-lyase activity"/>
    <property type="evidence" value="ECO:0007669"/>
    <property type="project" value="InterPro"/>
</dbReference>
<dbReference type="HOGENOM" id="CLU_040088_0_1_11"/>
<organism evidence="4 5">
    <name type="scientific">Streptantibioticus cattleyicolor (strain ATCC 35852 / DSM 46488 / JCM 4925 / NBRC 14057 / NRRL 8057)</name>
    <name type="common">Streptomyces cattleya</name>
    <dbReference type="NCBI Taxonomy" id="1003195"/>
    <lineage>
        <taxon>Bacteria</taxon>
        <taxon>Bacillati</taxon>
        <taxon>Actinomycetota</taxon>
        <taxon>Actinomycetes</taxon>
        <taxon>Kitasatosporales</taxon>
        <taxon>Streptomycetaceae</taxon>
        <taxon>Streptantibioticus</taxon>
    </lineage>
</organism>
<dbReference type="PANTHER" id="PTHR30304">
    <property type="entry name" value="D-TAGATOSE-1,6-BISPHOSPHATE ALDOLASE"/>
    <property type="match status" value="1"/>
</dbReference>
<feature type="binding site" evidence="2">
    <location>
        <position position="205"/>
    </location>
    <ligand>
        <name>Zn(2+)</name>
        <dbReference type="ChEBI" id="CHEBI:29105"/>
        <label>1</label>
        <note>catalytic</note>
    </ligand>
</feature>